<keyword evidence="2" id="KW-1185">Reference proteome</keyword>
<keyword evidence="1" id="KW-0812">Transmembrane</keyword>
<keyword evidence="1" id="KW-1133">Transmembrane helix</keyword>
<feature type="transmembrane region" description="Helical" evidence="1">
    <location>
        <begin position="67"/>
        <end position="86"/>
    </location>
</feature>
<dbReference type="AlphaFoldDB" id="A0A1I7X9T4"/>
<evidence type="ECO:0000256" key="1">
    <source>
        <dbReference type="SAM" id="Phobius"/>
    </source>
</evidence>
<evidence type="ECO:0000313" key="2">
    <source>
        <dbReference type="Proteomes" id="UP000095283"/>
    </source>
</evidence>
<proteinExistence type="predicted"/>
<keyword evidence="1" id="KW-0472">Membrane</keyword>
<dbReference type="WBParaSite" id="Hba_14195">
    <property type="protein sequence ID" value="Hba_14195"/>
    <property type="gene ID" value="Hba_14195"/>
</dbReference>
<accession>A0A1I7X9T4</accession>
<dbReference type="Proteomes" id="UP000095283">
    <property type="component" value="Unplaced"/>
</dbReference>
<name>A0A1I7X9T4_HETBA</name>
<reference evidence="3" key="1">
    <citation type="submission" date="2016-11" db="UniProtKB">
        <authorList>
            <consortium name="WormBaseParasite"/>
        </authorList>
    </citation>
    <scope>IDENTIFICATION</scope>
</reference>
<protein>
    <submittedName>
        <fullName evidence="3">Uncharacterized protein</fullName>
    </submittedName>
</protein>
<sequence>MSAVIVACVPIPWGWLPPKHPLNRSVVCRTTLGQNNHCGYHFFNRNDLSIRLLSIFFSIFTMAKSNFGYAISFILLLFIYLFFTILNNIAEFYLRLAVHLLHTLFLHHAKSILLLVFKRHDPIIAVDGLRMSDKVVEYIDEPHYDEDEDISKV</sequence>
<evidence type="ECO:0000313" key="3">
    <source>
        <dbReference type="WBParaSite" id="Hba_14195"/>
    </source>
</evidence>
<organism evidence="2 3">
    <name type="scientific">Heterorhabditis bacteriophora</name>
    <name type="common">Entomopathogenic nematode worm</name>
    <dbReference type="NCBI Taxonomy" id="37862"/>
    <lineage>
        <taxon>Eukaryota</taxon>
        <taxon>Metazoa</taxon>
        <taxon>Ecdysozoa</taxon>
        <taxon>Nematoda</taxon>
        <taxon>Chromadorea</taxon>
        <taxon>Rhabditida</taxon>
        <taxon>Rhabditina</taxon>
        <taxon>Rhabditomorpha</taxon>
        <taxon>Strongyloidea</taxon>
        <taxon>Heterorhabditidae</taxon>
        <taxon>Heterorhabditis</taxon>
    </lineage>
</organism>